<dbReference type="RefSeq" id="WP_186860177.1">
    <property type="nucleotide sequence ID" value="NZ_JACOOO010000024.1"/>
</dbReference>
<gene>
    <name evidence="2" type="ORF">H8S20_11325</name>
</gene>
<dbReference type="Pfam" id="PF01844">
    <property type="entry name" value="HNH"/>
    <property type="match status" value="1"/>
</dbReference>
<evidence type="ECO:0000313" key="3">
    <source>
        <dbReference type="Proteomes" id="UP000596929"/>
    </source>
</evidence>
<dbReference type="EMBL" id="JACOOO010000024">
    <property type="protein sequence ID" value="MBC5629479.1"/>
    <property type="molecule type" value="Genomic_DNA"/>
</dbReference>
<keyword evidence="2" id="KW-0378">Hydrolase</keyword>
<name>A0ABR7DDK3_9CLOT</name>
<keyword evidence="3" id="KW-1185">Reference proteome</keyword>
<sequence length="176" mass="20780">MVSELNDLLTRNNIKIENFEVVVYQYFILSVFEDLTLYLRKGNNKKAFRKILRNSTDKDLEVRKIVGRITGLDLNDKEIARILELILAFYNKRDTREGVSKETKVLLLESQRYKCKICGEHINLKNSHYDHIVPWSLVGDELKDNYQMLCEGCNLRKKNSIIFGVKEFFKNRNKVM</sequence>
<dbReference type="Gene3D" id="1.10.30.50">
    <property type="match status" value="1"/>
</dbReference>
<dbReference type="SMART" id="SM00507">
    <property type="entry name" value="HNHc"/>
    <property type="match status" value="1"/>
</dbReference>
<accession>A0ABR7DDK3</accession>
<protein>
    <submittedName>
        <fullName evidence="2">HNH endonuclease</fullName>
    </submittedName>
</protein>
<comment type="caution">
    <text evidence="2">The sequence shown here is derived from an EMBL/GenBank/DDBJ whole genome shotgun (WGS) entry which is preliminary data.</text>
</comment>
<organism evidence="2 3">
    <name type="scientific">Clostridium hominis</name>
    <dbReference type="NCBI Taxonomy" id="2763036"/>
    <lineage>
        <taxon>Bacteria</taxon>
        <taxon>Bacillati</taxon>
        <taxon>Bacillota</taxon>
        <taxon>Clostridia</taxon>
        <taxon>Eubacteriales</taxon>
        <taxon>Clostridiaceae</taxon>
        <taxon>Clostridium</taxon>
    </lineage>
</organism>
<reference evidence="2 3" key="1">
    <citation type="submission" date="2020-08" db="EMBL/GenBank/DDBJ databases">
        <title>Genome public.</title>
        <authorList>
            <person name="Liu C."/>
            <person name="Sun Q."/>
        </authorList>
    </citation>
    <scope>NUCLEOTIDE SEQUENCE [LARGE SCALE GENOMIC DNA]</scope>
    <source>
        <strain evidence="2 3">NSJ-6</strain>
    </source>
</reference>
<evidence type="ECO:0000313" key="2">
    <source>
        <dbReference type="EMBL" id="MBC5629479.1"/>
    </source>
</evidence>
<evidence type="ECO:0000259" key="1">
    <source>
        <dbReference type="SMART" id="SM00507"/>
    </source>
</evidence>
<dbReference type="CDD" id="cd00085">
    <property type="entry name" value="HNHc"/>
    <property type="match status" value="1"/>
</dbReference>
<dbReference type="GO" id="GO:0004519">
    <property type="term" value="F:endonuclease activity"/>
    <property type="evidence" value="ECO:0007669"/>
    <property type="project" value="UniProtKB-KW"/>
</dbReference>
<feature type="domain" description="HNH nuclease" evidence="1">
    <location>
        <begin position="102"/>
        <end position="155"/>
    </location>
</feature>
<proteinExistence type="predicted"/>
<dbReference type="InterPro" id="IPR003615">
    <property type="entry name" value="HNH_nuc"/>
</dbReference>
<keyword evidence="2" id="KW-0255">Endonuclease</keyword>
<dbReference type="InterPro" id="IPR002711">
    <property type="entry name" value="HNH"/>
</dbReference>
<dbReference type="Proteomes" id="UP000596929">
    <property type="component" value="Unassembled WGS sequence"/>
</dbReference>
<keyword evidence="2" id="KW-0540">Nuclease</keyword>